<name>A0A4Y2NTF3_ARAVE</name>
<organism evidence="1 2">
    <name type="scientific">Araneus ventricosus</name>
    <name type="common">Orbweaver spider</name>
    <name type="synonym">Epeira ventricosa</name>
    <dbReference type="NCBI Taxonomy" id="182803"/>
    <lineage>
        <taxon>Eukaryota</taxon>
        <taxon>Metazoa</taxon>
        <taxon>Ecdysozoa</taxon>
        <taxon>Arthropoda</taxon>
        <taxon>Chelicerata</taxon>
        <taxon>Arachnida</taxon>
        <taxon>Araneae</taxon>
        <taxon>Araneomorphae</taxon>
        <taxon>Entelegynae</taxon>
        <taxon>Araneoidea</taxon>
        <taxon>Araneidae</taxon>
        <taxon>Araneus</taxon>
    </lineage>
</organism>
<comment type="caution">
    <text evidence="1">The sequence shown here is derived from an EMBL/GenBank/DDBJ whole genome shotgun (WGS) entry which is preliminary data.</text>
</comment>
<reference evidence="1 2" key="1">
    <citation type="journal article" date="2019" name="Sci. Rep.">
        <title>Orb-weaving spider Araneus ventricosus genome elucidates the spidroin gene catalogue.</title>
        <authorList>
            <person name="Kono N."/>
            <person name="Nakamura H."/>
            <person name="Ohtoshi R."/>
            <person name="Moran D.A.P."/>
            <person name="Shinohara A."/>
            <person name="Yoshida Y."/>
            <person name="Fujiwara M."/>
            <person name="Mori M."/>
            <person name="Tomita M."/>
            <person name="Arakawa K."/>
        </authorList>
    </citation>
    <scope>NUCLEOTIDE SEQUENCE [LARGE SCALE GENOMIC DNA]</scope>
</reference>
<protein>
    <submittedName>
        <fullName evidence="1">Uncharacterized protein</fullName>
    </submittedName>
</protein>
<accession>A0A4Y2NTF3</accession>
<evidence type="ECO:0000313" key="2">
    <source>
        <dbReference type="Proteomes" id="UP000499080"/>
    </source>
</evidence>
<evidence type="ECO:0000313" key="1">
    <source>
        <dbReference type="EMBL" id="GBN41969.1"/>
    </source>
</evidence>
<gene>
    <name evidence="1" type="ORF">AVEN_197763_1</name>
</gene>
<dbReference type="EMBL" id="BGPR01009738">
    <property type="protein sequence ID" value="GBN41969.1"/>
    <property type="molecule type" value="Genomic_DNA"/>
</dbReference>
<dbReference type="AlphaFoldDB" id="A0A4Y2NTF3"/>
<sequence>MTYVLPGYYLSSEMGLKILTILGNHLNHPTMPWHPDLHERPAAAADNLALWPPHNSHLYEWFMRRPTFCLDTTYFRRWILRSSLFWVIT</sequence>
<dbReference type="Proteomes" id="UP000499080">
    <property type="component" value="Unassembled WGS sequence"/>
</dbReference>
<proteinExistence type="predicted"/>
<keyword evidence="2" id="KW-1185">Reference proteome</keyword>